<keyword evidence="1" id="KW-0812">Transmembrane</keyword>
<dbReference type="PANTHER" id="PTHR33127:SF5">
    <property type="entry name" value="TRANSMEMBRANE PROTEIN"/>
    <property type="match status" value="1"/>
</dbReference>
<accession>A0A6A3BNK1</accession>
<dbReference type="PANTHER" id="PTHR33127">
    <property type="entry name" value="TRANSMEMBRANE PROTEIN"/>
    <property type="match status" value="1"/>
</dbReference>
<keyword evidence="4" id="KW-1185">Reference proteome</keyword>
<organism evidence="3 4">
    <name type="scientific">Hibiscus syriacus</name>
    <name type="common">Rose of Sharon</name>
    <dbReference type="NCBI Taxonomy" id="106335"/>
    <lineage>
        <taxon>Eukaryota</taxon>
        <taxon>Viridiplantae</taxon>
        <taxon>Streptophyta</taxon>
        <taxon>Embryophyta</taxon>
        <taxon>Tracheophyta</taxon>
        <taxon>Spermatophyta</taxon>
        <taxon>Magnoliopsida</taxon>
        <taxon>eudicotyledons</taxon>
        <taxon>Gunneridae</taxon>
        <taxon>Pentapetalae</taxon>
        <taxon>rosids</taxon>
        <taxon>malvids</taxon>
        <taxon>Malvales</taxon>
        <taxon>Malvaceae</taxon>
        <taxon>Malvoideae</taxon>
        <taxon>Hibiscus</taxon>
    </lineage>
</organism>
<name>A0A6A3BNK1_HIBSY</name>
<evidence type="ECO:0000313" key="4">
    <source>
        <dbReference type="Proteomes" id="UP000436088"/>
    </source>
</evidence>
<evidence type="ECO:0000256" key="1">
    <source>
        <dbReference type="SAM" id="Phobius"/>
    </source>
</evidence>
<proteinExistence type="predicted"/>
<dbReference type="Pfam" id="PF03478">
    <property type="entry name" value="Beta-prop_KIB1-4"/>
    <property type="match status" value="1"/>
</dbReference>
<evidence type="ECO:0000259" key="2">
    <source>
        <dbReference type="Pfam" id="PF03478"/>
    </source>
</evidence>
<protein>
    <recommendedName>
        <fullName evidence="2">KIB1-4 beta-propeller domain-containing protein</fullName>
    </recommendedName>
</protein>
<gene>
    <name evidence="3" type="ORF">F3Y22_tig00110044pilonHSYRG00316</name>
</gene>
<dbReference type="AlphaFoldDB" id="A0A6A3BNK1"/>
<evidence type="ECO:0000313" key="3">
    <source>
        <dbReference type="EMBL" id="KAE8717637.1"/>
    </source>
</evidence>
<dbReference type="Proteomes" id="UP000436088">
    <property type="component" value="Unassembled WGS sequence"/>
</dbReference>
<keyword evidence="1" id="KW-0472">Membrane</keyword>
<dbReference type="EMBL" id="VEPZ02000823">
    <property type="protein sequence ID" value="KAE8717637.1"/>
    <property type="molecule type" value="Genomic_DNA"/>
</dbReference>
<feature type="domain" description="KIB1-4 beta-propeller" evidence="2">
    <location>
        <begin position="55"/>
        <end position="238"/>
    </location>
</feature>
<dbReference type="InterPro" id="IPR005174">
    <property type="entry name" value="KIB1-4_b-propeller"/>
</dbReference>
<feature type="transmembrane region" description="Helical" evidence="1">
    <location>
        <begin position="166"/>
        <end position="187"/>
    </location>
</feature>
<comment type="caution">
    <text evidence="3">The sequence shown here is derived from an EMBL/GenBank/DDBJ whole genome shotgun (WGS) entry which is preliminary data.</text>
</comment>
<reference evidence="3" key="1">
    <citation type="submission" date="2019-09" db="EMBL/GenBank/DDBJ databases">
        <title>Draft genome information of white flower Hibiscus syriacus.</title>
        <authorList>
            <person name="Kim Y.-M."/>
        </authorList>
    </citation>
    <scope>NUCLEOTIDE SEQUENCE [LARGE SCALE GENOMIC DNA]</scope>
    <source>
        <strain evidence="3">YM2019G1</strain>
    </source>
</reference>
<keyword evidence="1" id="KW-1133">Transmembrane helix</keyword>
<sequence>MHSTIDKAAWLMTYRYLRFHQIKGLIGERKLRDTSLGKVIFIDKGIQLGEPNFLCEYQRVTSRYGWVLLRKNELHYCQIYRFLLYSPFTDEVIELQTLDVGYSVHCKHLIATFYLNSKNSECLVFGFHVREGTIGISTCRPGDEYWKMYEFLESNPIYMDRYPLGATYLGGCFYCLFATGALGVFYISRQEWELLVEGWPDIDVCTYGELVAVPRFPCLPYKRRRVMKFDILAKRWVEEDLNFKEMVHPDLRFLSNSEPLGESSSIDHHLYAYLFSEMDHPYHTYIMDHHLYAYLYSEMDRPYHVWTRKSQGYYDPRSNVILIEPPLKCIWRRHHLLSNS</sequence>